<organism evidence="2 3">
    <name type="scientific">Biomphalaria pfeifferi</name>
    <name type="common">Bloodfluke planorb</name>
    <name type="synonym">Freshwater snail</name>
    <dbReference type="NCBI Taxonomy" id="112525"/>
    <lineage>
        <taxon>Eukaryota</taxon>
        <taxon>Metazoa</taxon>
        <taxon>Spiralia</taxon>
        <taxon>Lophotrochozoa</taxon>
        <taxon>Mollusca</taxon>
        <taxon>Gastropoda</taxon>
        <taxon>Heterobranchia</taxon>
        <taxon>Euthyneura</taxon>
        <taxon>Panpulmonata</taxon>
        <taxon>Hygrophila</taxon>
        <taxon>Lymnaeoidea</taxon>
        <taxon>Planorbidae</taxon>
        <taxon>Biomphalaria</taxon>
    </lineage>
</organism>
<keyword evidence="3" id="KW-1185">Reference proteome</keyword>
<reference evidence="2" key="1">
    <citation type="journal article" date="2023" name="PLoS Negl. Trop. Dis.">
        <title>A genome sequence for Biomphalaria pfeifferi, the major vector snail for the human-infecting parasite Schistosoma mansoni.</title>
        <authorList>
            <person name="Bu L."/>
            <person name="Lu L."/>
            <person name="Laidemitt M.R."/>
            <person name="Zhang S.M."/>
            <person name="Mutuku M."/>
            <person name="Mkoji G."/>
            <person name="Steinauer M."/>
            <person name="Loker E.S."/>
        </authorList>
    </citation>
    <scope>NUCLEOTIDE SEQUENCE</scope>
    <source>
        <strain evidence="2">KasaAsao</strain>
    </source>
</reference>
<dbReference type="EMBL" id="JASAOG010000308">
    <property type="protein sequence ID" value="KAK0040746.1"/>
    <property type="molecule type" value="Genomic_DNA"/>
</dbReference>
<gene>
    <name evidence="2" type="ORF">Bpfe_029839</name>
</gene>
<protein>
    <submittedName>
        <fullName evidence="2">Uncharacterized protein</fullName>
    </submittedName>
</protein>
<dbReference type="AlphaFoldDB" id="A0AAD8EVI2"/>
<accession>A0AAD8EVI2</accession>
<feature type="region of interest" description="Disordered" evidence="1">
    <location>
        <begin position="1"/>
        <end position="33"/>
    </location>
</feature>
<feature type="compositionally biased region" description="Basic and acidic residues" evidence="1">
    <location>
        <begin position="1"/>
        <end position="10"/>
    </location>
</feature>
<comment type="caution">
    <text evidence="2">The sequence shown here is derived from an EMBL/GenBank/DDBJ whole genome shotgun (WGS) entry which is preliminary data.</text>
</comment>
<evidence type="ECO:0000256" key="1">
    <source>
        <dbReference type="SAM" id="MobiDB-lite"/>
    </source>
</evidence>
<evidence type="ECO:0000313" key="2">
    <source>
        <dbReference type="EMBL" id="KAK0040746.1"/>
    </source>
</evidence>
<name>A0AAD8EVI2_BIOPF</name>
<evidence type="ECO:0000313" key="3">
    <source>
        <dbReference type="Proteomes" id="UP001233172"/>
    </source>
</evidence>
<proteinExistence type="predicted"/>
<dbReference type="Proteomes" id="UP001233172">
    <property type="component" value="Unassembled WGS sequence"/>
</dbReference>
<sequence>MNYTSRRDEGIMGINDKGALTSSEDALPSPVSENSQFNATLTISRGRQQANANPLYPYGHHGIRCPCWGD</sequence>
<reference evidence="2" key="2">
    <citation type="submission" date="2023-04" db="EMBL/GenBank/DDBJ databases">
        <authorList>
            <person name="Bu L."/>
            <person name="Lu L."/>
            <person name="Laidemitt M.R."/>
            <person name="Zhang S.M."/>
            <person name="Mutuku M."/>
            <person name="Mkoji G."/>
            <person name="Steinauer M."/>
            <person name="Loker E.S."/>
        </authorList>
    </citation>
    <scope>NUCLEOTIDE SEQUENCE</scope>
    <source>
        <strain evidence="2">KasaAsao</strain>
        <tissue evidence="2">Whole Snail</tissue>
    </source>
</reference>